<evidence type="ECO:0000256" key="10">
    <source>
        <dbReference type="ARBA" id="ARBA00048793"/>
    </source>
</evidence>
<dbReference type="RefSeq" id="WP_142820929.1">
    <property type="nucleotide sequence ID" value="NZ_CP035503.1"/>
</dbReference>
<dbReference type="EC" id="1.1.1.169" evidence="4 11"/>
<dbReference type="SUPFAM" id="SSF51735">
    <property type="entry name" value="NAD(P)-binding Rossmann-fold domains"/>
    <property type="match status" value="1"/>
</dbReference>
<dbReference type="FunFam" id="3.40.50.720:FF:000307">
    <property type="entry name" value="2-dehydropantoate 2-reductase"/>
    <property type="match status" value="1"/>
</dbReference>
<protein>
    <recommendedName>
        <fullName evidence="5 11">2-dehydropantoate 2-reductase</fullName>
        <ecNumber evidence="4 11">1.1.1.169</ecNumber>
    </recommendedName>
    <alternativeName>
        <fullName evidence="9 11">Ketopantoate reductase</fullName>
    </alternativeName>
</protein>
<evidence type="ECO:0000256" key="5">
    <source>
        <dbReference type="ARBA" id="ARBA00019465"/>
    </source>
</evidence>
<dbReference type="FunFam" id="1.10.1040.10:FF:000017">
    <property type="entry name" value="2-dehydropantoate 2-reductase"/>
    <property type="match status" value="1"/>
</dbReference>
<feature type="domain" description="Ketopantoate reductase C-terminal" evidence="13">
    <location>
        <begin position="181"/>
        <end position="298"/>
    </location>
</feature>
<dbReference type="InterPro" id="IPR013332">
    <property type="entry name" value="KPR_N"/>
</dbReference>
<dbReference type="Pfam" id="PF02558">
    <property type="entry name" value="ApbA"/>
    <property type="match status" value="1"/>
</dbReference>
<feature type="domain" description="Ketopantoate reductase N-terminal" evidence="12">
    <location>
        <begin position="3"/>
        <end position="148"/>
    </location>
</feature>
<evidence type="ECO:0000313" key="15">
    <source>
        <dbReference type="Proteomes" id="UP000316798"/>
    </source>
</evidence>
<evidence type="ECO:0000256" key="2">
    <source>
        <dbReference type="ARBA" id="ARBA00004994"/>
    </source>
</evidence>
<name>A0A515DGC9_9BURK</name>
<evidence type="ECO:0000259" key="12">
    <source>
        <dbReference type="Pfam" id="PF02558"/>
    </source>
</evidence>
<reference evidence="14 15" key="1">
    <citation type="submission" date="2019-01" db="EMBL/GenBank/DDBJ databases">
        <title>Genomic insights into a novel species Rhodoferax sp.</title>
        <authorList>
            <person name="Jin L."/>
        </authorList>
    </citation>
    <scope>NUCLEOTIDE SEQUENCE [LARGE SCALE GENOMIC DNA]</scope>
    <source>
        <strain evidence="14 15">CHu59-6-5</strain>
    </source>
</reference>
<keyword evidence="6 11" id="KW-0566">Pantothenate biosynthesis</keyword>
<dbReference type="Gene3D" id="1.10.1040.10">
    <property type="entry name" value="N-(1-d-carboxylethyl)-l-norvaline Dehydrogenase, domain 2"/>
    <property type="match status" value="1"/>
</dbReference>
<dbReference type="AlphaFoldDB" id="A0A515DGC9"/>
<dbReference type="Pfam" id="PF08546">
    <property type="entry name" value="ApbA_C"/>
    <property type="match status" value="1"/>
</dbReference>
<comment type="pathway">
    <text evidence="2 11">Cofactor biosynthesis; (R)-pantothenate biosynthesis; (R)-pantoate from 3-methyl-2-oxobutanoate: step 2/2.</text>
</comment>
<dbReference type="InterPro" id="IPR003710">
    <property type="entry name" value="ApbA"/>
</dbReference>
<dbReference type="InterPro" id="IPR013752">
    <property type="entry name" value="KPA_reductase"/>
</dbReference>
<dbReference type="PANTHER" id="PTHR21708:SF26">
    <property type="entry name" value="2-DEHYDROPANTOATE 2-REDUCTASE"/>
    <property type="match status" value="1"/>
</dbReference>
<comment type="function">
    <text evidence="1 11">Catalyzes the NADPH-dependent reduction of ketopantoate into pantoic acid.</text>
</comment>
<dbReference type="GO" id="GO:0015940">
    <property type="term" value="P:pantothenate biosynthetic process"/>
    <property type="evidence" value="ECO:0007669"/>
    <property type="project" value="UniProtKB-UniPathway"/>
</dbReference>
<dbReference type="InterPro" id="IPR051402">
    <property type="entry name" value="KPR-Related"/>
</dbReference>
<keyword evidence="15" id="KW-1185">Reference proteome</keyword>
<dbReference type="Gene3D" id="3.40.50.720">
    <property type="entry name" value="NAD(P)-binding Rossmann-like Domain"/>
    <property type="match status" value="1"/>
</dbReference>
<evidence type="ECO:0000256" key="11">
    <source>
        <dbReference type="RuleBase" id="RU362068"/>
    </source>
</evidence>
<evidence type="ECO:0000256" key="9">
    <source>
        <dbReference type="ARBA" id="ARBA00032024"/>
    </source>
</evidence>
<proteinExistence type="inferred from homology"/>
<evidence type="ECO:0000313" key="14">
    <source>
        <dbReference type="EMBL" id="QDL39462.1"/>
    </source>
</evidence>
<sequence length="306" mass="31973">MRIAIMGSGGVGAYVGARLQAAGEDVVFIARGAHLQALQHSGLRIETPEHALHLERVTATDDPSSIGPVDLVIFAVKLWDTEAAARAMAPLVGPQTRIVTLQNGIDSVALISGALPGARVLGGVIYVSAVIESPGVIRSPGGMHRIVVDAAGGDAVIAAFCAACERATALDATATDAIDIAIWEKFVTLAAIAGATSLLRARMGQIMGHPETRIFQRQLIDEGVAVGRAAGQLLRAELADDVMSRLTSLPGSFRSSMSEDLERGKPLELQWLSGRVHGLGLQHGVPTPAHSAVYRALVLYEHGAPV</sequence>
<comment type="similarity">
    <text evidence="3 11">Belongs to the ketopantoate reductase family.</text>
</comment>
<dbReference type="SUPFAM" id="SSF48179">
    <property type="entry name" value="6-phosphogluconate dehydrogenase C-terminal domain-like"/>
    <property type="match status" value="1"/>
</dbReference>
<dbReference type="KEGG" id="rhf:EUB48_20640"/>
<dbReference type="EMBL" id="CP035503">
    <property type="protein sequence ID" value="QDL39462.1"/>
    <property type="molecule type" value="Genomic_DNA"/>
</dbReference>
<dbReference type="GO" id="GO:0005737">
    <property type="term" value="C:cytoplasm"/>
    <property type="evidence" value="ECO:0007669"/>
    <property type="project" value="TreeGrafter"/>
</dbReference>
<evidence type="ECO:0000256" key="6">
    <source>
        <dbReference type="ARBA" id="ARBA00022655"/>
    </source>
</evidence>
<organism evidence="14 15">
    <name type="scientific">Rhodoferax sediminis</name>
    <dbReference type="NCBI Taxonomy" id="2509614"/>
    <lineage>
        <taxon>Bacteria</taxon>
        <taxon>Pseudomonadati</taxon>
        <taxon>Pseudomonadota</taxon>
        <taxon>Betaproteobacteria</taxon>
        <taxon>Burkholderiales</taxon>
        <taxon>Comamonadaceae</taxon>
        <taxon>Rhodoferax</taxon>
    </lineage>
</organism>
<evidence type="ECO:0000256" key="8">
    <source>
        <dbReference type="ARBA" id="ARBA00023002"/>
    </source>
</evidence>
<keyword evidence="7 11" id="KW-0521">NADP</keyword>
<evidence type="ECO:0000259" key="13">
    <source>
        <dbReference type="Pfam" id="PF08546"/>
    </source>
</evidence>
<evidence type="ECO:0000256" key="4">
    <source>
        <dbReference type="ARBA" id="ARBA00013014"/>
    </source>
</evidence>
<dbReference type="Proteomes" id="UP000316798">
    <property type="component" value="Chromosome"/>
</dbReference>
<comment type="catalytic activity">
    <reaction evidence="10 11">
        <text>(R)-pantoate + NADP(+) = 2-dehydropantoate + NADPH + H(+)</text>
        <dbReference type="Rhea" id="RHEA:16233"/>
        <dbReference type="ChEBI" id="CHEBI:11561"/>
        <dbReference type="ChEBI" id="CHEBI:15378"/>
        <dbReference type="ChEBI" id="CHEBI:15980"/>
        <dbReference type="ChEBI" id="CHEBI:57783"/>
        <dbReference type="ChEBI" id="CHEBI:58349"/>
        <dbReference type="EC" id="1.1.1.169"/>
    </reaction>
</comment>
<dbReference type="PANTHER" id="PTHR21708">
    <property type="entry name" value="PROBABLE 2-DEHYDROPANTOATE 2-REDUCTASE"/>
    <property type="match status" value="1"/>
</dbReference>
<keyword evidence="8 11" id="KW-0560">Oxidoreductase</keyword>
<dbReference type="InterPro" id="IPR036291">
    <property type="entry name" value="NAD(P)-bd_dom_sf"/>
</dbReference>
<dbReference type="InterPro" id="IPR008927">
    <property type="entry name" value="6-PGluconate_DH-like_C_sf"/>
</dbReference>
<dbReference type="GO" id="GO:0008677">
    <property type="term" value="F:2-dehydropantoate 2-reductase activity"/>
    <property type="evidence" value="ECO:0007669"/>
    <property type="project" value="UniProtKB-EC"/>
</dbReference>
<evidence type="ECO:0000256" key="3">
    <source>
        <dbReference type="ARBA" id="ARBA00007870"/>
    </source>
</evidence>
<dbReference type="InterPro" id="IPR013328">
    <property type="entry name" value="6PGD_dom2"/>
</dbReference>
<evidence type="ECO:0000256" key="1">
    <source>
        <dbReference type="ARBA" id="ARBA00002919"/>
    </source>
</evidence>
<dbReference type="NCBIfam" id="TIGR00745">
    <property type="entry name" value="apbA_panE"/>
    <property type="match status" value="1"/>
</dbReference>
<dbReference type="OrthoDB" id="9796561at2"/>
<accession>A0A515DGC9</accession>
<evidence type="ECO:0000256" key="7">
    <source>
        <dbReference type="ARBA" id="ARBA00022857"/>
    </source>
</evidence>
<gene>
    <name evidence="14" type="ORF">EUB48_20640</name>
</gene>
<dbReference type="UniPathway" id="UPA00028">
    <property type="reaction ID" value="UER00004"/>
</dbReference>